<sequence>MKLLLANVGLHFPTDKNKELVMEKIHFIDNNGFFSATARALLRDPKILLLDEATSALDNGSEKIVQEALERAAQNRTTLVIAHRLSTIRRADKIIVMENGEIVEEGDHESLMNVQGHYFNLAKQQNLRQIEEQDEELKLENKEITKLMLNDQMKDISIDKTKSFFKYHSIWGYVFARSGEALTKRLRSKAFQAILRQDMTFFDREENSTGALCARLATETSAVQCATGVRFGLIFQHLFAMVAGILLGFACSWQLTLLMIVFLPLMLFGGFLQTRLTVYYSSKDKHILENAGKSSITRAHISSILFSIISAAVYFSIAAFISLGTFLVDRDTITFEDTFLFPDYGKATEAAKNIFELLNKKPLTDNESKTGDEIVCEHFNYSNRSESIIIKNFKVHIKSGQKKHLLVCVITSGRATTIQLAEHFYDVNAGRLLIDSKDIRSLNLQWYRSQISIVSQQPVLFDFSIRENIAYGDNSRKDISLSEIIQVAKDANIHDFIQLLPNGYETMCGAHGTQLSGGQKQTIAIARALVRNPKILLLDEATSALDSENEKIVQEALDLAQRNRTSFINNSKCRYNMCYS</sequence>
<dbReference type="Gene3D" id="3.40.50.300">
    <property type="entry name" value="P-loop containing nucleotide triphosphate hydrolases"/>
    <property type="match status" value="2"/>
</dbReference>
<accession>A0A816T8T6</accession>
<keyword evidence="5" id="KW-0067">ATP-binding</keyword>
<evidence type="ECO:0000259" key="11">
    <source>
        <dbReference type="PROSITE" id="PS50929"/>
    </source>
</evidence>
<reference evidence="12" key="1">
    <citation type="submission" date="2021-02" db="EMBL/GenBank/DDBJ databases">
        <authorList>
            <person name="Nowell W R."/>
        </authorList>
    </citation>
    <scope>NUCLEOTIDE SEQUENCE</scope>
</reference>
<dbReference type="Proteomes" id="UP000663856">
    <property type="component" value="Unassembled WGS sequence"/>
</dbReference>
<dbReference type="PROSITE" id="PS50929">
    <property type="entry name" value="ABC_TM1F"/>
    <property type="match status" value="1"/>
</dbReference>
<evidence type="ECO:0000256" key="9">
    <source>
        <dbReference type="SAM" id="Phobius"/>
    </source>
</evidence>
<dbReference type="SUPFAM" id="SSF90123">
    <property type="entry name" value="ABC transporter transmembrane region"/>
    <property type="match status" value="1"/>
</dbReference>
<feature type="domain" description="ABC transmembrane type-1" evidence="11">
    <location>
        <begin position="170"/>
        <end position="293"/>
    </location>
</feature>
<dbReference type="GO" id="GO:0140359">
    <property type="term" value="F:ABC-type transporter activity"/>
    <property type="evidence" value="ECO:0007669"/>
    <property type="project" value="InterPro"/>
</dbReference>
<dbReference type="EMBL" id="CAJNRF010007991">
    <property type="protein sequence ID" value="CAF2096372.1"/>
    <property type="molecule type" value="Genomic_DNA"/>
</dbReference>
<evidence type="ECO:0000256" key="7">
    <source>
        <dbReference type="ARBA" id="ARBA00023136"/>
    </source>
</evidence>
<keyword evidence="8" id="KW-0175">Coiled coil</keyword>
<feature type="transmembrane region" description="Helical" evidence="9">
    <location>
        <begin position="301"/>
        <end position="328"/>
    </location>
</feature>
<comment type="subcellular location">
    <subcellularLocation>
        <location evidence="1">Membrane</location>
        <topology evidence="1">Multi-pass membrane protein</topology>
    </subcellularLocation>
</comment>
<dbReference type="PANTHER" id="PTHR24221">
    <property type="entry name" value="ATP-BINDING CASSETTE SUB-FAMILY B"/>
    <property type="match status" value="1"/>
</dbReference>
<evidence type="ECO:0000256" key="6">
    <source>
        <dbReference type="ARBA" id="ARBA00022989"/>
    </source>
</evidence>
<dbReference type="Gene3D" id="1.20.1560.10">
    <property type="entry name" value="ABC transporter type 1, transmembrane domain"/>
    <property type="match status" value="3"/>
</dbReference>
<organism evidence="12 13">
    <name type="scientific">Rotaria magnacalcarata</name>
    <dbReference type="NCBI Taxonomy" id="392030"/>
    <lineage>
        <taxon>Eukaryota</taxon>
        <taxon>Metazoa</taxon>
        <taxon>Spiralia</taxon>
        <taxon>Gnathifera</taxon>
        <taxon>Rotifera</taxon>
        <taxon>Eurotatoria</taxon>
        <taxon>Bdelloidea</taxon>
        <taxon>Philodinida</taxon>
        <taxon>Philodinidae</taxon>
        <taxon>Rotaria</taxon>
    </lineage>
</organism>
<proteinExistence type="predicted"/>
<keyword evidence="4" id="KW-0547">Nucleotide-binding</keyword>
<dbReference type="InterPro" id="IPR011527">
    <property type="entry name" value="ABC1_TM_dom"/>
</dbReference>
<dbReference type="Pfam" id="PF00005">
    <property type="entry name" value="ABC_tran"/>
    <property type="match status" value="1"/>
</dbReference>
<dbReference type="PROSITE" id="PS50893">
    <property type="entry name" value="ABC_TRANSPORTER_2"/>
    <property type="match status" value="1"/>
</dbReference>
<evidence type="ECO:0000256" key="2">
    <source>
        <dbReference type="ARBA" id="ARBA00022448"/>
    </source>
</evidence>
<dbReference type="CDD" id="cd18578">
    <property type="entry name" value="ABC_6TM_Pgp_ABCB1_D2_like"/>
    <property type="match status" value="1"/>
</dbReference>
<evidence type="ECO:0000256" key="4">
    <source>
        <dbReference type="ARBA" id="ARBA00022741"/>
    </source>
</evidence>
<feature type="transmembrane region" description="Helical" evidence="9">
    <location>
        <begin position="238"/>
        <end position="255"/>
    </location>
</feature>
<evidence type="ECO:0000256" key="3">
    <source>
        <dbReference type="ARBA" id="ARBA00022692"/>
    </source>
</evidence>
<comment type="caution">
    <text evidence="12">The sequence shown here is derived from an EMBL/GenBank/DDBJ whole genome shotgun (WGS) entry which is preliminary data.</text>
</comment>
<feature type="transmembrane region" description="Helical" evidence="9">
    <location>
        <begin position="261"/>
        <end position="280"/>
    </location>
</feature>
<keyword evidence="6 9" id="KW-1133">Transmembrane helix</keyword>
<feature type="coiled-coil region" evidence="8">
    <location>
        <begin position="120"/>
        <end position="150"/>
    </location>
</feature>
<dbReference type="InterPro" id="IPR039421">
    <property type="entry name" value="Type_1_exporter"/>
</dbReference>
<evidence type="ECO:0000313" key="12">
    <source>
        <dbReference type="EMBL" id="CAF2096372.1"/>
    </source>
</evidence>
<evidence type="ECO:0000256" key="1">
    <source>
        <dbReference type="ARBA" id="ARBA00004141"/>
    </source>
</evidence>
<keyword evidence="3 9" id="KW-0812">Transmembrane</keyword>
<keyword evidence="2" id="KW-0813">Transport</keyword>
<dbReference type="InterPro" id="IPR027417">
    <property type="entry name" value="P-loop_NTPase"/>
</dbReference>
<evidence type="ECO:0000256" key="5">
    <source>
        <dbReference type="ARBA" id="ARBA00022840"/>
    </source>
</evidence>
<keyword evidence="7 9" id="KW-0472">Membrane</keyword>
<dbReference type="InterPro" id="IPR036640">
    <property type="entry name" value="ABC1_TM_sf"/>
</dbReference>
<evidence type="ECO:0000256" key="8">
    <source>
        <dbReference type="SAM" id="Coils"/>
    </source>
</evidence>
<dbReference type="GO" id="GO:0005737">
    <property type="term" value="C:cytoplasm"/>
    <property type="evidence" value="ECO:0007669"/>
    <property type="project" value="UniProtKB-ARBA"/>
</dbReference>
<dbReference type="GO" id="GO:0016887">
    <property type="term" value="F:ATP hydrolysis activity"/>
    <property type="evidence" value="ECO:0007669"/>
    <property type="project" value="InterPro"/>
</dbReference>
<dbReference type="Pfam" id="PF00664">
    <property type="entry name" value="ABC_membrane"/>
    <property type="match status" value="2"/>
</dbReference>
<dbReference type="AlphaFoldDB" id="A0A816T8T6"/>
<feature type="domain" description="ABC transporter" evidence="10">
    <location>
        <begin position="374"/>
        <end position="580"/>
    </location>
</feature>
<protein>
    <submittedName>
        <fullName evidence="12">Uncharacterized protein</fullName>
    </submittedName>
</protein>
<dbReference type="InterPro" id="IPR003439">
    <property type="entry name" value="ABC_transporter-like_ATP-bd"/>
</dbReference>
<name>A0A816T8T6_9BILA</name>
<dbReference type="GO" id="GO:0016324">
    <property type="term" value="C:apical plasma membrane"/>
    <property type="evidence" value="ECO:0007669"/>
    <property type="project" value="TreeGrafter"/>
</dbReference>
<evidence type="ECO:0000313" key="13">
    <source>
        <dbReference type="Proteomes" id="UP000663856"/>
    </source>
</evidence>
<dbReference type="GO" id="GO:0005524">
    <property type="term" value="F:ATP binding"/>
    <property type="evidence" value="ECO:0007669"/>
    <property type="project" value="UniProtKB-KW"/>
</dbReference>
<dbReference type="FunFam" id="3.40.50.300:FF:000604">
    <property type="entry name" value="ABC transporter B family member 28"/>
    <property type="match status" value="1"/>
</dbReference>
<gene>
    <name evidence="12" type="ORF">WKI299_LOCUS19240</name>
</gene>
<dbReference type="PANTHER" id="PTHR24221:SF636">
    <property type="entry name" value="BILE SALT EXPORT PUMP"/>
    <property type="match status" value="1"/>
</dbReference>
<evidence type="ECO:0000259" key="10">
    <source>
        <dbReference type="PROSITE" id="PS50893"/>
    </source>
</evidence>
<dbReference type="SUPFAM" id="SSF52540">
    <property type="entry name" value="P-loop containing nucleoside triphosphate hydrolases"/>
    <property type="match status" value="2"/>
</dbReference>